<comment type="cofactor">
    <cofactor evidence="1">
        <name>Zn(2+)</name>
        <dbReference type="ChEBI" id="CHEBI:29105"/>
    </cofactor>
</comment>
<keyword evidence="5 12" id="KW-0812">Transmembrane</keyword>
<keyword evidence="6" id="KW-0479">Metal-binding</keyword>
<dbReference type="GO" id="GO:0008237">
    <property type="term" value="F:metallopeptidase activity"/>
    <property type="evidence" value="ECO:0007669"/>
    <property type="project" value="UniProtKB-KW"/>
</dbReference>
<comment type="similarity">
    <text evidence="3">Belongs to the peptidase M50B family.</text>
</comment>
<evidence type="ECO:0000256" key="6">
    <source>
        <dbReference type="ARBA" id="ARBA00022723"/>
    </source>
</evidence>
<dbReference type="RefSeq" id="WP_012830388.1">
    <property type="nucleotide sequence ID" value="NC_013440.1"/>
</dbReference>
<evidence type="ECO:0000256" key="5">
    <source>
        <dbReference type="ARBA" id="ARBA00022692"/>
    </source>
</evidence>
<dbReference type="PANTHER" id="PTHR39188:SF3">
    <property type="entry name" value="STAGE IV SPORULATION PROTEIN FB"/>
    <property type="match status" value="1"/>
</dbReference>
<evidence type="ECO:0000313" key="15">
    <source>
        <dbReference type="Proteomes" id="UP000001880"/>
    </source>
</evidence>
<feature type="domain" description="Peptidase M50" evidence="13">
    <location>
        <begin position="46"/>
        <end position="115"/>
    </location>
</feature>
<feature type="domain" description="Peptidase M50" evidence="13">
    <location>
        <begin position="126"/>
        <end position="184"/>
    </location>
</feature>
<dbReference type="Pfam" id="PF02163">
    <property type="entry name" value="Peptidase_M50"/>
    <property type="match status" value="2"/>
</dbReference>
<evidence type="ECO:0000256" key="4">
    <source>
        <dbReference type="ARBA" id="ARBA00022670"/>
    </source>
</evidence>
<name>D0LXP1_HALO1</name>
<dbReference type="HOGENOM" id="CLU_080388_0_0_7"/>
<keyword evidence="9 12" id="KW-1133">Transmembrane helix</keyword>
<keyword evidence="4" id="KW-0645">Protease</keyword>
<keyword evidence="8" id="KW-0862">Zinc</keyword>
<feature type="transmembrane region" description="Helical" evidence="12">
    <location>
        <begin position="129"/>
        <end position="149"/>
    </location>
</feature>
<dbReference type="GO" id="GO:0006508">
    <property type="term" value="P:proteolysis"/>
    <property type="evidence" value="ECO:0007669"/>
    <property type="project" value="UniProtKB-KW"/>
</dbReference>
<evidence type="ECO:0000256" key="8">
    <source>
        <dbReference type="ARBA" id="ARBA00022833"/>
    </source>
</evidence>
<evidence type="ECO:0000256" key="11">
    <source>
        <dbReference type="ARBA" id="ARBA00023136"/>
    </source>
</evidence>
<dbReference type="Proteomes" id="UP000001880">
    <property type="component" value="Chromosome"/>
</dbReference>
<sequence>MIPRLRSYRLGSLFGFPIEVNLSFLILLGVVFFLWGGLSGLLVTLIAFASVVLHELGHALVARRLSVPVVGIELHFFGGAAKMVGQPKRANDEVLIAAAGPAVSFALGAAGWVLASITGALGIGALHTLFQAIAWINLIVALFNLVPALPMDGGRILRALLTRKYPFERATEIAIKVARGFAIALAVYGVASVQLYMLLLAAFLWFLGATELHMARMMRHDFTYDHQGYRRYDHANDVVVMPPGAADEEEGYGVWGAPGAGRPFGFPGFGGPSGRRDGGIFSAGKVIVRRRGGRVVIEIDD</sequence>
<dbReference type="GO" id="GO:0016020">
    <property type="term" value="C:membrane"/>
    <property type="evidence" value="ECO:0007669"/>
    <property type="project" value="UniProtKB-SubCell"/>
</dbReference>
<proteinExistence type="inferred from homology"/>
<feature type="transmembrane region" description="Helical" evidence="12">
    <location>
        <begin position="195"/>
        <end position="214"/>
    </location>
</feature>
<evidence type="ECO:0000256" key="12">
    <source>
        <dbReference type="SAM" id="Phobius"/>
    </source>
</evidence>
<reference evidence="14 15" key="1">
    <citation type="journal article" date="2010" name="Stand. Genomic Sci.">
        <title>Complete genome sequence of Haliangium ochraceum type strain (SMP-2).</title>
        <authorList>
            <consortium name="US DOE Joint Genome Institute (JGI-PGF)"/>
            <person name="Ivanova N."/>
            <person name="Daum C."/>
            <person name="Lang E."/>
            <person name="Abt B."/>
            <person name="Kopitz M."/>
            <person name="Saunders E."/>
            <person name="Lapidus A."/>
            <person name="Lucas S."/>
            <person name="Glavina Del Rio T."/>
            <person name="Nolan M."/>
            <person name="Tice H."/>
            <person name="Copeland A."/>
            <person name="Cheng J.F."/>
            <person name="Chen F."/>
            <person name="Bruce D."/>
            <person name="Goodwin L."/>
            <person name="Pitluck S."/>
            <person name="Mavromatis K."/>
            <person name="Pati A."/>
            <person name="Mikhailova N."/>
            <person name="Chen A."/>
            <person name="Palaniappan K."/>
            <person name="Land M."/>
            <person name="Hauser L."/>
            <person name="Chang Y.J."/>
            <person name="Jeffries C.D."/>
            <person name="Detter J.C."/>
            <person name="Brettin T."/>
            <person name="Rohde M."/>
            <person name="Goker M."/>
            <person name="Bristow J."/>
            <person name="Markowitz V."/>
            <person name="Eisen J.A."/>
            <person name="Hugenholtz P."/>
            <person name="Kyrpides N.C."/>
            <person name="Klenk H.P."/>
        </authorList>
    </citation>
    <scope>NUCLEOTIDE SEQUENCE [LARGE SCALE GENOMIC DNA]</scope>
    <source>
        <strain evidence="15">DSM 14365 / CIP 107738 / JCM 11303 / AJ 13395 / SMP-2</strain>
    </source>
</reference>
<organism evidence="14 15">
    <name type="scientific">Haliangium ochraceum (strain DSM 14365 / JCM 11303 / SMP-2)</name>
    <dbReference type="NCBI Taxonomy" id="502025"/>
    <lineage>
        <taxon>Bacteria</taxon>
        <taxon>Pseudomonadati</taxon>
        <taxon>Myxococcota</taxon>
        <taxon>Polyangia</taxon>
        <taxon>Haliangiales</taxon>
        <taxon>Kofleriaceae</taxon>
        <taxon>Haliangium</taxon>
    </lineage>
</organism>
<dbReference type="eggNOG" id="COG1994">
    <property type="taxonomic scope" value="Bacteria"/>
</dbReference>
<evidence type="ECO:0000313" key="14">
    <source>
        <dbReference type="EMBL" id="ACY17796.1"/>
    </source>
</evidence>
<gene>
    <name evidence="14" type="ordered locus">Hoch_5311</name>
</gene>
<protein>
    <submittedName>
        <fullName evidence="14">Peptidase M50</fullName>
    </submittedName>
</protein>
<accession>D0LXP1</accession>
<evidence type="ECO:0000256" key="9">
    <source>
        <dbReference type="ARBA" id="ARBA00022989"/>
    </source>
</evidence>
<dbReference type="InterPro" id="IPR008915">
    <property type="entry name" value="Peptidase_M50"/>
</dbReference>
<evidence type="ECO:0000256" key="7">
    <source>
        <dbReference type="ARBA" id="ARBA00022801"/>
    </source>
</evidence>
<dbReference type="PANTHER" id="PTHR39188">
    <property type="entry name" value="MEMBRANE-ASSOCIATED ZINC METALLOPROTEASE M50B"/>
    <property type="match status" value="1"/>
</dbReference>
<keyword evidence="10" id="KW-0482">Metalloprotease</keyword>
<evidence type="ECO:0000256" key="2">
    <source>
        <dbReference type="ARBA" id="ARBA00004141"/>
    </source>
</evidence>
<dbReference type="GO" id="GO:0046872">
    <property type="term" value="F:metal ion binding"/>
    <property type="evidence" value="ECO:0007669"/>
    <property type="project" value="UniProtKB-KW"/>
</dbReference>
<dbReference type="OrthoDB" id="9781963at2"/>
<comment type="subcellular location">
    <subcellularLocation>
        <location evidence="2">Membrane</location>
        <topology evidence="2">Multi-pass membrane protein</topology>
    </subcellularLocation>
</comment>
<feature type="transmembrane region" description="Helical" evidence="12">
    <location>
        <begin position="96"/>
        <end position="123"/>
    </location>
</feature>
<dbReference type="KEGG" id="hoh:Hoch_5311"/>
<dbReference type="STRING" id="502025.Hoch_5311"/>
<evidence type="ECO:0000256" key="1">
    <source>
        <dbReference type="ARBA" id="ARBA00001947"/>
    </source>
</evidence>
<keyword evidence="11 12" id="KW-0472">Membrane</keyword>
<evidence type="ECO:0000259" key="13">
    <source>
        <dbReference type="Pfam" id="PF02163"/>
    </source>
</evidence>
<keyword evidence="7" id="KW-0378">Hydrolase</keyword>
<dbReference type="AlphaFoldDB" id="D0LXP1"/>
<evidence type="ECO:0000256" key="3">
    <source>
        <dbReference type="ARBA" id="ARBA00007931"/>
    </source>
</evidence>
<feature type="transmembrane region" description="Helical" evidence="12">
    <location>
        <begin position="20"/>
        <end position="53"/>
    </location>
</feature>
<dbReference type="EMBL" id="CP001804">
    <property type="protein sequence ID" value="ACY17796.1"/>
    <property type="molecule type" value="Genomic_DNA"/>
</dbReference>
<keyword evidence="15" id="KW-1185">Reference proteome</keyword>
<evidence type="ECO:0000256" key="10">
    <source>
        <dbReference type="ARBA" id="ARBA00023049"/>
    </source>
</evidence>